<evidence type="ECO:0000256" key="1">
    <source>
        <dbReference type="SAM" id="MobiDB-lite"/>
    </source>
</evidence>
<comment type="caution">
    <text evidence="2">The sequence shown here is derived from an EMBL/GenBank/DDBJ whole genome shotgun (WGS) entry which is preliminary data.</text>
</comment>
<organism evidence="2 3">
    <name type="scientific">Sinomonas flava</name>
    <dbReference type="NCBI Taxonomy" id="496857"/>
    <lineage>
        <taxon>Bacteria</taxon>
        <taxon>Bacillati</taxon>
        <taxon>Actinomycetota</taxon>
        <taxon>Actinomycetes</taxon>
        <taxon>Micrococcales</taxon>
        <taxon>Micrococcaceae</taxon>
        <taxon>Sinomonas</taxon>
    </lineage>
</organism>
<feature type="region of interest" description="Disordered" evidence="1">
    <location>
        <begin position="78"/>
        <end position="101"/>
    </location>
</feature>
<accession>A0ABP5NNY1</accession>
<dbReference type="EMBL" id="BAAAQW010000005">
    <property type="protein sequence ID" value="GAA2199883.1"/>
    <property type="molecule type" value="Genomic_DNA"/>
</dbReference>
<dbReference type="RefSeq" id="WP_344299370.1">
    <property type="nucleotide sequence ID" value="NZ_BAAAQW010000005.1"/>
</dbReference>
<evidence type="ECO:0000313" key="2">
    <source>
        <dbReference type="EMBL" id="GAA2199883.1"/>
    </source>
</evidence>
<reference evidence="3" key="1">
    <citation type="journal article" date="2019" name="Int. J. Syst. Evol. Microbiol.">
        <title>The Global Catalogue of Microorganisms (GCM) 10K type strain sequencing project: providing services to taxonomists for standard genome sequencing and annotation.</title>
        <authorList>
            <consortium name="The Broad Institute Genomics Platform"/>
            <consortium name="The Broad Institute Genome Sequencing Center for Infectious Disease"/>
            <person name="Wu L."/>
            <person name="Ma J."/>
        </authorList>
    </citation>
    <scope>NUCLEOTIDE SEQUENCE [LARGE SCALE GENOMIC DNA]</scope>
    <source>
        <strain evidence="3">JCM 16034</strain>
    </source>
</reference>
<sequence length="138" mass="15551">MVINIRLIDRQIADRDDPLGRDWWGYDPDVTPEELWENNRGDWWLAKKRIEGERWAALNYQGRIVLVAELYGPRHETVADSRTGKPKRALVGAPLPAGHPVSEALMGTQVEYRRNPVSYDPDPESAGVVSSAEGSDRS</sequence>
<proteinExistence type="predicted"/>
<name>A0ABP5NNY1_9MICC</name>
<keyword evidence="3" id="KW-1185">Reference proteome</keyword>
<gene>
    <name evidence="2" type="ORF">GCM10009849_18090</name>
</gene>
<dbReference type="Proteomes" id="UP001500432">
    <property type="component" value="Unassembled WGS sequence"/>
</dbReference>
<feature type="region of interest" description="Disordered" evidence="1">
    <location>
        <begin position="113"/>
        <end position="138"/>
    </location>
</feature>
<protein>
    <submittedName>
        <fullName evidence="2">Uncharacterized protein</fullName>
    </submittedName>
</protein>
<evidence type="ECO:0000313" key="3">
    <source>
        <dbReference type="Proteomes" id="UP001500432"/>
    </source>
</evidence>